<feature type="binding site" description="axial binding residue" evidence="7">
    <location>
        <position position="446"/>
    </location>
    <ligand>
        <name>heme</name>
        <dbReference type="ChEBI" id="CHEBI:30413"/>
    </ligand>
    <ligandPart>
        <name>Fe</name>
        <dbReference type="ChEBI" id="CHEBI:18248"/>
    </ligandPart>
</feature>
<dbReference type="AlphaFoldDB" id="A0A291FAW5"/>
<comment type="similarity">
    <text evidence="2 8">Belongs to the cytochrome P450 family.</text>
</comment>
<dbReference type="InterPro" id="IPR017972">
    <property type="entry name" value="Cyt_P450_CS"/>
</dbReference>
<name>A0A291FAW5_TAXCH</name>
<dbReference type="GO" id="GO:0004497">
    <property type="term" value="F:monooxygenase activity"/>
    <property type="evidence" value="ECO:0007669"/>
    <property type="project" value="UniProtKB-KW"/>
</dbReference>
<keyword evidence="7 8" id="KW-0349">Heme</keyword>
<evidence type="ECO:0000256" key="1">
    <source>
        <dbReference type="ARBA" id="ARBA00005122"/>
    </source>
</evidence>
<reference evidence="10" key="1">
    <citation type="journal article" date="2017" name="Front. Plant Sci.">
        <title>Transcriptome Assembly and Systematic Identification of Novel Cytochrome P450s in Taxus chinensis.</title>
        <authorList>
            <person name="Liao W."/>
            <person name="Zhao S."/>
            <person name="Zhang M."/>
            <person name="Dong K."/>
            <person name="Chen Y."/>
            <person name="Fu C."/>
            <person name="Yu L."/>
        </authorList>
    </citation>
    <scope>NUCLEOTIDE SEQUENCE</scope>
</reference>
<dbReference type="GO" id="GO:0016705">
    <property type="term" value="F:oxidoreductase activity, acting on paired donors, with incorporation or reduction of molecular oxygen"/>
    <property type="evidence" value="ECO:0007669"/>
    <property type="project" value="InterPro"/>
</dbReference>
<dbReference type="InterPro" id="IPR036396">
    <property type="entry name" value="Cyt_P450_sf"/>
</dbReference>
<keyword evidence="9" id="KW-1133">Transmembrane helix</keyword>
<dbReference type="Pfam" id="PF00067">
    <property type="entry name" value="p450"/>
    <property type="match status" value="1"/>
</dbReference>
<dbReference type="PRINTS" id="PR00385">
    <property type="entry name" value="P450"/>
</dbReference>
<keyword evidence="3 7" id="KW-0479">Metal-binding</keyword>
<dbReference type="Gene3D" id="1.10.630.10">
    <property type="entry name" value="Cytochrome P450"/>
    <property type="match status" value="1"/>
</dbReference>
<dbReference type="EMBL" id="MF448605">
    <property type="protein sequence ID" value="ATG29926.1"/>
    <property type="molecule type" value="mRNA"/>
</dbReference>
<evidence type="ECO:0000256" key="7">
    <source>
        <dbReference type="PIRSR" id="PIRSR602401-1"/>
    </source>
</evidence>
<evidence type="ECO:0000256" key="5">
    <source>
        <dbReference type="ARBA" id="ARBA00023004"/>
    </source>
</evidence>
<keyword evidence="9" id="KW-0812">Transmembrane</keyword>
<evidence type="ECO:0000313" key="10">
    <source>
        <dbReference type="EMBL" id="ATG29926.1"/>
    </source>
</evidence>
<keyword evidence="8" id="KW-0503">Monooxygenase</keyword>
<dbReference type="UniPathway" id="UPA00842"/>
<protein>
    <submittedName>
        <fullName evidence="10">CYP76Z4</fullName>
    </submittedName>
</protein>
<dbReference type="SUPFAM" id="SSF48264">
    <property type="entry name" value="Cytochrome P450"/>
    <property type="match status" value="1"/>
</dbReference>
<organism evidence="10">
    <name type="scientific">Taxus chinensis</name>
    <name type="common">Chinese yew</name>
    <name type="synonym">Taxus wallichiana var. chinensis</name>
    <dbReference type="NCBI Taxonomy" id="29808"/>
    <lineage>
        <taxon>Eukaryota</taxon>
        <taxon>Viridiplantae</taxon>
        <taxon>Streptophyta</taxon>
        <taxon>Embryophyta</taxon>
        <taxon>Tracheophyta</taxon>
        <taxon>Spermatophyta</taxon>
        <taxon>Pinopsida</taxon>
        <taxon>Pinidae</taxon>
        <taxon>Conifers II</taxon>
        <taxon>Cupressales</taxon>
        <taxon>Taxaceae</taxon>
        <taxon>Taxus</taxon>
    </lineage>
</organism>
<dbReference type="PRINTS" id="PR00463">
    <property type="entry name" value="EP450I"/>
</dbReference>
<dbReference type="PANTHER" id="PTHR47950">
    <property type="entry name" value="CYTOCHROME P450, FAMILY 76, SUBFAMILY C, POLYPEPTIDE 5-RELATED"/>
    <property type="match status" value="1"/>
</dbReference>
<dbReference type="InterPro" id="IPR001128">
    <property type="entry name" value="Cyt_P450"/>
</dbReference>
<dbReference type="PANTHER" id="PTHR47950:SF44">
    <property type="entry name" value="CYTOCHROME P450, FAMILY 76, SUBFAMILY C, POLYPEPTIDE 5-RELATED"/>
    <property type="match status" value="1"/>
</dbReference>
<accession>A0A291FAW5</accession>
<evidence type="ECO:0000256" key="3">
    <source>
        <dbReference type="ARBA" id="ARBA00022723"/>
    </source>
</evidence>
<dbReference type="CDD" id="cd11073">
    <property type="entry name" value="CYP76-like"/>
    <property type="match status" value="1"/>
</dbReference>
<evidence type="ECO:0000256" key="9">
    <source>
        <dbReference type="SAM" id="Phobius"/>
    </source>
</evidence>
<keyword evidence="6" id="KW-0876">Taxol biosynthesis</keyword>
<dbReference type="InterPro" id="IPR002401">
    <property type="entry name" value="Cyt_P450_E_grp-I"/>
</dbReference>
<comment type="cofactor">
    <cofactor evidence="7">
        <name>heme</name>
        <dbReference type="ChEBI" id="CHEBI:30413"/>
    </cofactor>
</comment>
<feature type="transmembrane region" description="Helical" evidence="9">
    <location>
        <begin position="6"/>
        <end position="26"/>
    </location>
</feature>
<evidence type="ECO:0000256" key="6">
    <source>
        <dbReference type="ARBA" id="ARBA00023059"/>
    </source>
</evidence>
<dbReference type="GO" id="GO:0020037">
    <property type="term" value="F:heme binding"/>
    <property type="evidence" value="ECO:0007669"/>
    <property type="project" value="InterPro"/>
</dbReference>
<comment type="pathway">
    <text evidence="1">Alkaloid biosynthesis; taxol biosynthesis.</text>
</comment>
<dbReference type="GO" id="GO:0042617">
    <property type="term" value="P:paclitaxel biosynthetic process"/>
    <property type="evidence" value="ECO:0007669"/>
    <property type="project" value="UniProtKB-UniPathway"/>
</dbReference>
<sequence>MESIDVASTTYSLAAGIFILILLILVKKKKKRSALSLPPGPPGWPIIGNLPQLGDKPHQSLFHLAQKYGPLMTLRLGSQTTLVVSSPSMAKVVLKNNDQSFSSRTINTAARTFAYQGTSLVWSPYGPRWRLFRKICNTEIFSTKRLDTLQFLRRNEVFRTIDTILEDYKQGKSVNIGERAFMISLNLVGKMVCSQKVFEPGSAQAAEFKDMVWEVLKLTGVPNLSDFFPFLGRIDLQGLNRKTKSLAQRFDNMFDRIVEERLTQRADVQCNGNEEKDFLEVMLDLMKDGTQLTLENIKGMLMDMFVAGTDTTSATIEWTMAELLRKPALTRKVQAELDEVVGVERRMEEADIANLPYLRAVVKEVFRLHPAAPLNIPRKADKSCEIGGYLVPENTQVFVNIWGIGRDPSVWKDPLNFNPDRFLESNIDYRGQDFELLPFGAGRRMCIGLPLAHRMVHLVVGSFVQAFNWSIPLDNGSDIDMSEAFGLTLQKAVPLRAIPSPRLAMEFYSKK</sequence>
<evidence type="ECO:0000256" key="2">
    <source>
        <dbReference type="ARBA" id="ARBA00010617"/>
    </source>
</evidence>
<evidence type="ECO:0000256" key="8">
    <source>
        <dbReference type="RuleBase" id="RU000461"/>
    </source>
</evidence>
<keyword evidence="9" id="KW-0472">Membrane</keyword>
<dbReference type="PROSITE" id="PS00086">
    <property type="entry name" value="CYTOCHROME_P450"/>
    <property type="match status" value="1"/>
</dbReference>
<dbReference type="FunFam" id="1.10.630.10:FF:000007">
    <property type="entry name" value="Cytochrome P450 76C4"/>
    <property type="match status" value="1"/>
</dbReference>
<keyword evidence="4 8" id="KW-0560">Oxidoreductase</keyword>
<dbReference type="GO" id="GO:0005506">
    <property type="term" value="F:iron ion binding"/>
    <property type="evidence" value="ECO:0007669"/>
    <property type="project" value="InterPro"/>
</dbReference>
<keyword evidence="5 7" id="KW-0408">Iron</keyword>
<proteinExistence type="evidence at transcript level"/>
<evidence type="ECO:0000256" key="4">
    <source>
        <dbReference type="ARBA" id="ARBA00023002"/>
    </source>
</evidence>